<dbReference type="PANTHER" id="PTHR22916">
    <property type="entry name" value="GLYCOSYLTRANSFERASE"/>
    <property type="match status" value="1"/>
</dbReference>
<dbReference type="Pfam" id="PF00535">
    <property type="entry name" value="Glycos_transf_2"/>
    <property type="match status" value="1"/>
</dbReference>
<proteinExistence type="predicted"/>
<gene>
    <name evidence="4" type="ORF">F7O84_18065</name>
</gene>
<evidence type="ECO:0000313" key="5">
    <source>
        <dbReference type="Proteomes" id="UP000461768"/>
    </source>
</evidence>
<dbReference type="Gene3D" id="3.90.550.10">
    <property type="entry name" value="Spore Coat Polysaccharide Biosynthesis Protein SpsA, Chain A"/>
    <property type="match status" value="1"/>
</dbReference>
<dbReference type="CDD" id="cd00761">
    <property type="entry name" value="Glyco_tranf_GTA_type"/>
    <property type="match status" value="1"/>
</dbReference>
<reference evidence="4 5" key="2">
    <citation type="submission" date="2020-02" db="EMBL/GenBank/DDBJ databases">
        <title>Candidatus Galacturonibacter soehngenii shows hetero-acetogenic catabolism of galacturonic acid but lacks a canonical carbon monoxide dehydrogenase/acetyl-CoA synthase complex.</title>
        <authorList>
            <person name="Diender M."/>
            <person name="Stouten G.R."/>
            <person name="Petersen J.F."/>
            <person name="Nielsen P.H."/>
            <person name="Dueholm M.S."/>
            <person name="Pronk J.T."/>
            <person name="Van Loosdrecht M.C.M."/>
        </authorList>
    </citation>
    <scope>NUCLEOTIDE SEQUENCE [LARGE SCALE GENOMIC DNA]</scope>
    <source>
        <strain evidence="4">GalUA</strain>
    </source>
</reference>
<dbReference type="Proteomes" id="UP000461768">
    <property type="component" value="Unassembled WGS sequence"/>
</dbReference>
<keyword evidence="1" id="KW-0328">Glycosyltransferase</keyword>
<feature type="domain" description="Glycosyltransferase 2-like" evidence="3">
    <location>
        <begin position="7"/>
        <end position="171"/>
    </location>
</feature>
<keyword evidence="2 4" id="KW-0808">Transferase</keyword>
<evidence type="ECO:0000256" key="2">
    <source>
        <dbReference type="ARBA" id="ARBA00022679"/>
    </source>
</evidence>
<name>A0A7V7QI61_9FIRM</name>
<accession>A0A7V7QI61</accession>
<evidence type="ECO:0000313" key="4">
    <source>
        <dbReference type="EMBL" id="KAB1434392.1"/>
    </source>
</evidence>
<dbReference type="AlphaFoldDB" id="A0A7V7QI61"/>
<dbReference type="GO" id="GO:0016757">
    <property type="term" value="F:glycosyltransferase activity"/>
    <property type="evidence" value="ECO:0007669"/>
    <property type="project" value="UniProtKB-KW"/>
</dbReference>
<evidence type="ECO:0000256" key="1">
    <source>
        <dbReference type="ARBA" id="ARBA00022676"/>
    </source>
</evidence>
<reference evidence="4 5" key="1">
    <citation type="submission" date="2019-09" db="EMBL/GenBank/DDBJ databases">
        <authorList>
            <person name="Valk L.C."/>
        </authorList>
    </citation>
    <scope>NUCLEOTIDE SEQUENCE [LARGE SCALE GENOMIC DNA]</scope>
    <source>
        <strain evidence="4">GalUA</strain>
    </source>
</reference>
<dbReference type="PANTHER" id="PTHR22916:SF51">
    <property type="entry name" value="GLYCOSYLTRANSFERASE EPSH-RELATED"/>
    <property type="match status" value="1"/>
</dbReference>
<dbReference type="InterPro" id="IPR029044">
    <property type="entry name" value="Nucleotide-diphossugar_trans"/>
</dbReference>
<evidence type="ECO:0000259" key="3">
    <source>
        <dbReference type="Pfam" id="PF00535"/>
    </source>
</evidence>
<comment type="caution">
    <text evidence="4">The sequence shown here is derived from an EMBL/GenBank/DDBJ whole genome shotgun (WGS) entry which is preliminary data.</text>
</comment>
<dbReference type="InterPro" id="IPR001173">
    <property type="entry name" value="Glyco_trans_2-like"/>
</dbReference>
<dbReference type="SUPFAM" id="SSF53448">
    <property type="entry name" value="Nucleotide-diphospho-sugar transferases"/>
    <property type="match status" value="1"/>
</dbReference>
<sequence>MSNKLISIIVPVYNSEKTLHRCIKSLMQQTYKEIEILLVMDGPTDTSLEIGKSFEKQDARIHVLEKENEGVSKARNYGLQFAKGSYIQFVDSDDYIEATMCEKLMQCVDNTGAKLVICGYHHLFLERDISKVPKQASDTFVKHPQIFLELYEAGYLNMPWNKLYKKDCIQKGFDESLSLGEDLLFNLSYMEGMDVLGIVKEPLYYYVQQKGQDTLSSKKREDKYEIAVKICESVKQSYETILLKSGNERINEREKGLQVIHKRFILEFLDEIEGLAYDTSLTRSQKLERISSYMKDAYIQEANQKIGKLQVDYQIINYFFKRRRKHMIYLLIYLRKWALILVRGFH</sequence>
<dbReference type="OrthoDB" id="1640114at2"/>
<dbReference type="EMBL" id="WAGX01000008">
    <property type="protein sequence ID" value="KAB1434392.1"/>
    <property type="molecule type" value="Genomic_DNA"/>
</dbReference>
<dbReference type="RefSeq" id="WP_151148470.1">
    <property type="nucleotide sequence ID" value="NZ_WAGX01000008.1"/>
</dbReference>
<keyword evidence="5" id="KW-1185">Reference proteome</keyword>
<organism evidence="4 5">
    <name type="scientific">Candidatus Galacturonatibacter soehngenii</name>
    <dbReference type="NCBI Taxonomy" id="2307010"/>
    <lineage>
        <taxon>Bacteria</taxon>
        <taxon>Bacillati</taxon>
        <taxon>Bacillota</taxon>
        <taxon>Clostridia</taxon>
        <taxon>Lachnospirales</taxon>
        <taxon>Lachnospiraceae</taxon>
        <taxon>Candidatus Galacturonatibacter</taxon>
    </lineage>
</organism>
<protein>
    <submittedName>
        <fullName evidence="4">Glycosyltransferase family 2 protein</fullName>
    </submittedName>
</protein>